<keyword evidence="3" id="KW-1185">Reference proteome</keyword>
<protein>
    <submittedName>
        <fullName evidence="2">Uncharacterized protein</fullName>
    </submittedName>
</protein>
<keyword evidence="1" id="KW-0812">Transmembrane</keyword>
<organism evidence="2 3">
    <name type="scientific">Rozella allomycis (strain CSF55)</name>
    <dbReference type="NCBI Taxonomy" id="988480"/>
    <lineage>
        <taxon>Eukaryota</taxon>
        <taxon>Fungi</taxon>
        <taxon>Fungi incertae sedis</taxon>
        <taxon>Cryptomycota</taxon>
        <taxon>Cryptomycota incertae sedis</taxon>
        <taxon>Rozella</taxon>
    </lineage>
</organism>
<sequence length="154" mass="17341">MFSVVIVDVYRYYPLEPSISTVIHFCVVGSLLFFVNACVKIIAGFASKQLTQKRSIIVYVSRFITSIILLSMIWVENDTYGLLGITTGFSLIQVLIDIAVEVFLRPQLTRRPVISHVAVDHINLNGVFALQSFNNDNNNLCLRNIDSDNDNKTI</sequence>
<feature type="transmembrane region" description="Helical" evidence="1">
    <location>
        <begin position="80"/>
        <end position="104"/>
    </location>
</feature>
<evidence type="ECO:0000313" key="2">
    <source>
        <dbReference type="EMBL" id="EPZ31272.1"/>
    </source>
</evidence>
<dbReference type="EMBL" id="KE561265">
    <property type="protein sequence ID" value="EPZ31272.1"/>
    <property type="molecule type" value="Genomic_DNA"/>
</dbReference>
<evidence type="ECO:0000256" key="1">
    <source>
        <dbReference type="SAM" id="Phobius"/>
    </source>
</evidence>
<name>A0A075AN98_ROZAC</name>
<feature type="transmembrane region" description="Helical" evidence="1">
    <location>
        <begin position="22"/>
        <end position="43"/>
    </location>
</feature>
<reference evidence="2 3" key="1">
    <citation type="journal article" date="2013" name="Curr. Biol.">
        <title>Shared signatures of parasitism and phylogenomics unite Cryptomycota and microsporidia.</title>
        <authorList>
            <person name="James T.Y."/>
            <person name="Pelin A."/>
            <person name="Bonen L."/>
            <person name="Ahrendt S."/>
            <person name="Sain D."/>
            <person name="Corradi N."/>
            <person name="Stajich J.E."/>
        </authorList>
    </citation>
    <scope>NUCLEOTIDE SEQUENCE [LARGE SCALE GENOMIC DNA]</scope>
    <source>
        <strain evidence="2 3">CSF55</strain>
    </source>
</reference>
<proteinExistence type="predicted"/>
<keyword evidence="1" id="KW-0472">Membrane</keyword>
<evidence type="ECO:0000313" key="3">
    <source>
        <dbReference type="Proteomes" id="UP000030755"/>
    </source>
</evidence>
<dbReference type="HOGENOM" id="CLU_1705269_0_0_1"/>
<gene>
    <name evidence="2" type="ORF">O9G_000917</name>
</gene>
<keyword evidence="1" id="KW-1133">Transmembrane helix</keyword>
<feature type="transmembrane region" description="Helical" evidence="1">
    <location>
        <begin position="55"/>
        <end position="74"/>
    </location>
</feature>
<dbReference type="Proteomes" id="UP000030755">
    <property type="component" value="Unassembled WGS sequence"/>
</dbReference>
<accession>A0A075AN98</accession>
<dbReference type="AlphaFoldDB" id="A0A075AN98"/>